<evidence type="ECO:0000256" key="1">
    <source>
        <dbReference type="SAM" id="MobiDB-lite"/>
    </source>
</evidence>
<protein>
    <recommendedName>
        <fullName evidence="2">DUF8190 domain-containing protein</fullName>
    </recommendedName>
</protein>
<dbReference type="Pfam" id="PF26608">
    <property type="entry name" value="DUF8190"/>
    <property type="match status" value="1"/>
</dbReference>
<gene>
    <name evidence="3" type="ORF">EIP91_007782</name>
</gene>
<evidence type="ECO:0000313" key="4">
    <source>
        <dbReference type="Proteomes" id="UP000292702"/>
    </source>
</evidence>
<reference evidence="3 4" key="1">
    <citation type="submission" date="2018-11" db="EMBL/GenBank/DDBJ databases">
        <title>Genome assembly of Steccherinum ochraceum LE-BIN_3174, the white-rot fungus of the Steccherinaceae family (The Residual Polyporoid clade, Polyporales, Basidiomycota).</title>
        <authorList>
            <person name="Fedorova T.V."/>
            <person name="Glazunova O.A."/>
            <person name="Landesman E.O."/>
            <person name="Moiseenko K.V."/>
            <person name="Psurtseva N.V."/>
            <person name="Savinova O.S."/>
            <person name="Shakhova N.V."/>
            <person name="Tyazhelova T.V."/>
            <person name="Vasina D.V."/>
        </authorList>
    </citation>
    <scope>NUCLEOTIDE SEQUENCE [LARGE SCALE GENOMIC DNA]</scope>
    <source>
        <strain evidence="3 4">LE-BIN_3174</strain>
    </source>
</reference>
<dbReference type="EMBL" id="RWJN01000420">
    <property type="protein sequence ID" value="TCD61900.1"/>
    <property type="molecule type" value="Genomic_DNA"/>
</dbReference>
<dbReference type="STRING" id="92696.A0A4R0R3T5"/>
<accession>A0A4R0R3T5</accession>
<evidence type="ECO:0000259" key="2">
    <source>
        <dbReference type="Pfam" id="PF26608"/>
    </source>
</evidence>
<feature type="domain" description="DUF8190" evidence="2">
    <location>
        <begin position="171"/>
        <end position="279"/>
    </location>
</feature>
<proteinExistence type="predicted"/>
<keyword evidence="4" id="KW-1185">Reference proteome</keyword>
<organism evidence="3 4">
    <name type="scientific">Steccherinum ochraceum</name>
    <dbReference type="NCBI Taxonomy" id="92696"/>
    <lineage>
        <taxon>Eukaryota</taxon>
        <taxon>Fungi</taxon>
        <taxon>Dikarya</taxon>
        <taxon>Basidiomycota</taxon>
        <taxon>Agaricomycotina</taxon>
        <taxon>Agaricomycetes</taxon>
        <taxon>Polyporales</taxon>
        <taxon>Steccherinaceae</taxon>
        <taxon>Steccherinum</taxon>
    </lineage>
</organism>
<feature type="region of interest" description="Disordered" evidence="1">
    <location>
        <begin position="1322"/>
        <end position="1372"/>
    </location>
</feature>
<evidence type="ECO:0000313" key="3">
    <source>
        <dbReference type="EMBL" id="TCD61900.1"/>
    </source>
</evidence>
<dbReference type="OrthoDB" id="2804548at2759"/>
<comment type="caution">
    <text evidence="3">The sequence shown here is derived from an EMBL/GenBank/DDBJ whole genome shotgun (WGS) entry which is preliminary data.</text>
</comment>
<dbReference type="InterPro" id="IPR058503">
    <property type="entry name" value="DUF8190"/>
</dbReference>
<dbReference type="Proteomes" id="UP000292702">
    <property type="component" value="Unassembled WGS sequence"/>
</dbReference>
<feature type="compositionally biased region" description="Acidic residues" evidence="1">
    <location>
        <begin position="1342"/>
        <end position="1355"/>
    </location>
</feature>
<sequence>MPAQPEPREDDVFIHNADEANAVDALLGGNHAQEGTHGIDLTRPGGFLEDDNDALRQGDVLEHFRVHHPTHDLESQIQSFDTFPTEYVHVSQFKGDWANDRKGTSALRLVQKTQITGLEDEKVSTPALSTKHAFVRDSDRVDGTVFWPDRAGWDVACKPDDGEAQYAQNYQLNFVAGHWWYRMRCNPSYIGFDVDHRILYVGRLFHEELWVVVTPNAHVGRHNPNFAPYKAPHDHDPYAMSMKQYYVIMGFVARCFSRGGIGAVHSTEYPRIDSHAQFMQDCNIINSENKNGRFALGYDDVLVLHTYFRHFPQWIADAPVSHQLPEYMNCQLLVTSTCFGQNTPIYADGFSPLEYNRWNVDRCYRHIKFLGIALARQDRVHKVDSYVELPDHYLRQDVPNNVLYTSWDENIRELVVDVNALPEKDGQGQHVEVYDEDGYWVQRFVAETMVEDQQRGVLIDLQNVSRLYNLTQWTEFDDQDRPINPDDYKVKYYGYPLAFTKRYGHVQATNGFASFLPMVKELEKHIMDDEDEDVQQYLSQKGRVLRVVSSQCYNAYTHRVRESKSSHQIQRGIPTATVGGTYGRGRRKEQTICHRLADNYDFCSPWRGWERQVDNVDDLNLSLRLEQFFMINLSYVKPEFRTGGAIYRDIIGPLIKFYEHGSMRSAIRNCVIVFNEGYYPDLLKWTTFGIGNVVDHIYTNFFQTPIRDSTAPLPQHHWVEMVAILDRCLNYAHTGHAKVLSRQLMGPLFTDAALLTTGFPFIHGVLRVKFESMIEFTLGFNHNEWPREKGRRNLPLSASDKALQLTYGIPYWRLYKSQFIVSDALACALGQTLPLDKVLVFVCRRMLQLFIADVVDTVKKHVVDELVPLATDPDLIVRDHAVARHNAITTWAKSDYPLSFGNDNIIRRNLVTGLTPLHPADAGVAPRPGLHMGSVNNMSTTELAGKLYDFGDRHSSKPVRLGAPLFDASFTASALPVGVSELQVYLKRRFQMTPKEQKADIVAAFNDAILGLRILTVPAAPPTAHAGHNFIWAVPGYWTSISAVGGPPVGNAAPIDNRDPIARAVDEDAENNLAGDWYIFGKTLADYKSVLDKDCPPKEFDVPGLPGVPAHIGTGTKKADASDIIGITYRWVDNFVRKNPRATTTLLGRHLAWLYVHACPQLHAREDAILPGVDVNQAVRNADWIYIETRGGTHDTHINFIQMYIWIVALSEKRSPLLKYFVEHNNGFGPVWIKRHTQKGICGYNLVRLQVAEALQPGIFGSGRFNQAWRIRPEPQLRAWLQEIHHAFETSPNGVIPLVRKIFGNRKGSEILAKAHMLPAEALPPPLPAARRKRSRPQGRDESDDDEDVMEIEEDEFHRALREGPSSQRQRR</sequence>
<name>A0A4R0R3T5_9APHY</name>